<reference evidence="3 4" key="1">
    <citation type="journal article" date="2023" name="Arcadia Sci">
        <title>De novo assembly of a long-read Amblyomma americanum tick genome.</title>
        <authorList>
            <person name="Chou S."/>
            <person name="Poskanzer K.E."/>
            <person name="Rollins M."/>
            <person name="Thuy-Boun P.S."/>
        </authorList>
    </citation>
    <scope>NUCLEOTIDE SEQUENCE [LARGE SCALE GENOMIC DNA]</scope>
    <source>
        <strain evidence="3">F_SG_1</strain>
        <tissue evidence="3">Salivary glands</tissue>
    </source>
</reference>
<feature type="compositionally biased region" description="Basic and acidic residues" evidence="1">
    <location>
        <begin position="82"/>
        <end position="94"/>
    </location>
</feature>
<gene>
    <name evidence="3" type="ORF">V5799_015706</name>
</gene>
<evidence type="ECO:0000256" key="2">
    <source>
        <dbReference type="SAM" id="Phobius"/>
    </source>
</evidence>
<feature type="region of interest" description="Disordered" evidence="1">
    <location>
        <begin position="1"/>
        <end position="98"/>
    </location>
</feature>
<proteinExistence type="predicted"/>
<dbReference type="AlphaFoldDB" id="A0AAQ4F8H3"/>
<name>A0AAQ4F8H3_AMBAM</name>
<keyword evidence="2" id="KW-1133">Transmembrane helix</keyword>
<dbReference type="EMBL" id="JARKHS020006088">
    <property type="protein sequence ID" value="KAK8782952.1"/>
    <property type="molecule type" value="Genomic_DNA"/>
</dbReference>
<keyword evidence="2" id="KW-0812">Transmembrane</keyword>
<accession>A0AAQ4F8H3</accession>
<comment type="caution">
    <text evidence="3">The sequence shown here is derived from an EMBL/GenBank/DDBJ whole genome shotgun (WGS) entry which is preliminary data.</text>
</comment>
<dbReference type="Proteomes" id="UP001321473">
    <property type="component" value="Unassembled WGS sequence"/>
</dbReference>
<keyword evidence="4" id="KW-1185">Reference proteome</keyword>
<organism evidence="3 4">
    <name type="scientific">Amblyomma americanum</name>
    <name type="common">Lone star tick</name>
    <dbReference type="NCBI Taxonomy" id="6943"/>
    <lineage>
        <taxon>Eukaryota</taxon>
        <taxon>Metazoa</taxon>
        <taxon>Ecdysozoa</taxon>
        <taxon>Arthropoda</taxon>
        <taxon>Chelicerata</taxon>
        <taxon>Arachnida</taxon>
        <taxon>Acari</taxon>
        <taxon>Parasitiformes</taxon>
        <taxon>Ixodida</taxon>
        <taxon>Ixodoidea</taxon>
        <taxon>Ixodidae</taxon>
        <taxon>Amblyomminae</taxon>
        <taxon>Amblyomma</taxon>
    </lineage>
</organism>
<evidence type="ECO:0000313" key="3">
    <source>
        <dbReference type="EMBL" id="KAK8782952.1"/>
    </source>
</evidence>
<feature type="compositionally biased region" description="Low complexity" evidence="1">
    <location>
        <begin position="1"/>
        <end position="35"/>
    </location>
</feature>
<evidence type="ECO:0000256" key="1">
    <source>
        <dbReference type="SAM" id="MobiDB-lite"/>
    </source>
</evidence>
<feature type="transmembrane region" description="Helical" evidence="2">
    <location>
        <begin position="125"/>
        <end position="146"/>
    </location>
</feature>
<protein>
    <submittedName>
        <fullName evidence="3">Uncharacterized protein</fullName>
    </submittedName>
</protein>
<evidence type="ECO:0000313" key="4">
    <source>
        <dbReference type="Proteomes" id="UP001321473"/>
    </source>
</evidence>
<keyword evidence="2" id="KW-0472">Membrane</keyword>
<feature type="compositionally biased region" description="Low complexity" evidence="1">
    <location>
        <begin position="62"/>
        <end position="77"/>
    </location>
</feature>
<sequence length="150" mass="16648">MQQMQQMQQMHHQLQQMRQHMQQQQYQQQMQQLQQSMSDQDDPQKPAPQQAPRLKDPRAESAGRAAASVAPAGPPRGYFFRPARENGSHTKQTESRSQFSVVSLAAPLLPASAASLANRSAMEQACILVNVVLLSVLTGIVAAFLVRQLT</sequence>